<keyword evidence="7" id="KW-1185">Reference proteome</keyword>
<feature type="domain" description="MurNAc-LAA" evidence="5">
    <location>
        <begin position="84"/>
        <end position="233"/>
    </location>
</feature>
<evidence type="ECO:0000313" key="6">
    <source>
        <dbReference type="EMBL" id="WPU64709.1"/>
    </source>
</evidence>
<dbReference type="PANTHER" id="PTHR30404:SF0">
    <property type="entry name" value="N-ACETYLMURAMOYL-L-ALANINE AMIDASE AMIC"/>
    <property type="match status" value="1"/>
</dbReference>
<dbReference type="PANTHER" id="PTHR30404">
    <property type="entry name" value="N-ACETYLMURAMOYL-L-ALANINE AMIDASE"/>
    <property type="match status" value="1"/>
</dbReference>
<protein>
    <recommendedName>
        <fullName evidence="2">N-acetylmuramoyl-L-alanine amidase</fullName>
        <ecNumber evidence="2">3.5.1.28</ecNumber>
    </recommendedName>
</protein>
<name>A0AAX4HN40_9BACT</name>
<dbReference type="Pfam" id="PF01520">
    <property type="entry name" value="Amidase_3"/>
    <property type="match status" value="1"/>
</dbReference>
<feature type="chain" id="PRO_5043668476" description="N-acetylmuramoyl-L-alanine amidase" evidence="4">
    <location>
        <begin position="18"/>
        <end position="240"/>
    </location>
</feature>
<dbReference type="SUPFAM" id="SSF53187">
    <property type="entry name" value="Zn-dependent exopeptidases"/>
    <property type="match status" value="1"/>
</dbReference>
<evidence type="ECO:0000256" key="4">
    <source>
        <dbReference type="SAM" id="SignalP"/>
    </source>
</evidence>
<dbReference type="GO" id="GO:0009253">
    <property type="term" value="P:peptidoglycan catabolic process"/>
    <property type="evidence" value="ECO:0007669"/>
    <property type="project" value="InterPro"/>
</dbReference>
<dbReference type="InterPro" id="IPR050695">
    <property type="entry name" value="N-acetylmuramoyl_amidase_3"/>
</dbReference>
<dbReference type="InterPro" id="IPR002508">
    <property type="entry name" value="MurNAc-LAA_cat"/>
</dbReference>
<feature type="signal peptide" evidence="4">
    <location>
        <begin position="1"/>
        <end position="17"/>
    </location>
</feature>
<organism evidence="6 7">
    <name type="scientific">Peredibacter starrii</name>
    <dbReference type="NCBI Taxonomy" id="28202"/>
    <lineage>
        <taxon>Bacteria</taxon>
        <taxon>Pseudomonadati</taxon>
        <taxon>Bdellovibrionota</taxon>
        <taxon>Bacteriovoracia</taxon>
        <taxon>Bacteriovoracales</taxon>
        <taxon>Bacteriovoracaceae</taxon>
        <taxon>Peredibacter</taxon>
    </lineage>
</organism>
<dbReference type="EC" id="3.5.1.28" evidence="2"/>
<gene>
    <name evidence="6" type="ORF">SOO65_18605</name>
</gene>
<comment type="catalytic activity">
    <reaction evidence="1">
        <text>Hydrolyzes the link between N-acetylmuramoyl residues and L-amino acid residues in certain cell-wall glycopeptides.</text>
        <dbReference type="EC" id="3.5.1.28"/>
    </reaction>
</comment>
<evidence type="ECO:0000313" key="7">
    <source>
        <dbReference type="Proteomes" id="UP001324634"/>
    </source>
</evidence>
<evidence type="ECO:0000259" key="5">
    <source>
        <dbReference type="SMART" id="SM00646"/>
    </source>
</evidence>
<dbReference type="GO" id="GO:0008745">
    <property type="term" value="F:N-acetylmuramoyl-L-alanine amidase activity"/>
    <property type="evidence" value="ECO:0007669"/>
    <property type="project" value="UniProtKB-EC"/>
</dbReference>
<keyword evidence="3 6" id="KW-0378">Hydrolase</keyword>
<dbReference type="Gene3D" id="3.40.630.40">
    <property type="entry name" value="Zn-dependent exopeptidases"/>
    <property type="match status" value="1"/>
</dbReference>
<dbReference type="AlphaFoldDB" id="A0AAX4HN40"/>
<accession>A0AAX4HN40</accession>
<evidence type="ECO:0000256" key="3">
    <source>
        <dbReference type="ARBA" id="ARBA00022801"/>
    </source>
</evidence>
<evidence type="ECO:0000256" key="2">
    <source>
        <dbReference type="ARBA" id="ARBA00011901"/>
    </source>
</evidence>
<dbReference type="EMBL" id="CP139487">
    <property type="protein sequence ID" value="WPU64709.1"/>
    <property type="molecule type" value="Genomic_DNA"/>
</dbReference>
<dbReference type="CDD" id="cd02696">
    <property type="entry name" value="MurNAc-LAA"/>
    <property type="match status" value="1"/>
</dbReference>
<dbReference type="KEGG" id="psti:SOO65_18605"/>
<proteinExistence type="predicted"/>
<dbReference type="Proteomes" id="UP001324634">
    <property type="component" value="Chromosome"/>
</dbReference>
<dbReference type="SMART" id="SM00646">
    <property type="entry name" value="Ami_3"/>
    <property type="match status" value="1"/>
</dbReference>
<evidence type="ECO:0000256" key="1">
    <source>
        <dbReference type="ARBA" id="ARBA00001561"/>
    </source>
</evidence>
<keyword evidence="4" id="KW-0732">Signal</keyword>
<reference evidence="6 7" key="1">
    <citation type="submission" date="2023-11" db="EMBL/GenBank/DDBJ databases">
        <title>Peredibacter starrii A3.12.</title>
        <authorList>
            <person name="Mitchell R.J."/>
        </authorList>
    </citation>
    <scope>NUCLEOTIDE SEQUENCE [LARGE SCALE GENOMIC DNA]</scope>
    <source>
        <strain evidence="6 7">A3.12</strain>
    </source>
</reference>
<dbReference type="GO" id="GO:0030288">
    <property type="term" value="C:outer membrane-bounded periplasmic space"/>
    <property type="evidence" value="ECO:0007669"/>
    <property type="project" value="TreeGrafter"/>
</dbReference>
<sequence>MKFLALCFLLFTYSAFAKVVLIDPGHGGEEVGAIGHLDPKRSRKVYEKDLSLRLSKKIKEELSKHTSAYLTRSIDRLVTLPERAELADLVKADLFLSIHFNSSTNARSHGFELYYLDNNSNVAANKVERAENLNLQGEELIVNQILVDLVVQQTVVHSRQLASLVHEKVKPVIKKYKIDDRGVKPGLFYVLALSKRPGLLVEAGFVSNPNELKKVNEEKYLNELARSISAGVIAFINAQK</sequence>
<dbReference type="RefSeq" id="WP_321394002.1">
    <property type="nucleotide sequence ID" value="NZ_CP139487.1"/>
</dbReference>